<proteinExistence type="predicted"/>
<name>A0A9D4A8F8_9ROSI</name>
<dbReference type="EMBL" id="JAIQCV010000005">
    <property type="protein sequence ID" value="KAH1098373.1"/>
    <property type="molecule type" value="Genomic_DNA"/>
</dbReference>
<keyword evidence="2" id="KW-1185">Reference proteome</keyword>
<protein>
    <submittedName>
        <fullName evidence="1">Uncharacterized protein</fullName>
    </submittedName>
</protein>
<dbReference type="AlphaFoldDB" id="A0A9D4A8F8"/>
<evidence type="ECO:0000313" key="2">
    <source>
        <dbReference type="Proteomes" id="UP000828251"/>
    </source>
</evidence>
<organism evidence="1 2">
    <name type="scientific">Gossypium stocksii</name>
    <dbReference type="NCBI Taxonomy" id="47602"/>
    <lineage>
        <taxon>Eukaryota</taxon>
        <taxon>Viridiplantae</taxon>
        <taxon>Streptophyta</taxon>
        <taxon>Embryophyta</taxon>
        <taxon>Tracheophyta</taxon>
        <taxon>Spermatophyta</taxon>
        <taxon>Magnoliopsida</taxon>
        <taxon>eudicotyledons</taxon>
        <taxon>Gunneridae</taxon>
        <taxon>Pentapetalae</taxon>
        <taxon>rosids</taxon>
        <taxon>malvids</taxon>
        <taxon>Malvales</taxon>
        <taxon>Malvaceae</taxon>
        <taxon>Malvoideae</taxon>
        <taxon>Gossypium</taxon>
    </lineage>
</organism>
<reference evidence="1 2" key="1">
    <citation type="journal article" date="2021" name="Plant Biotechnol. J.">
        <title>Multi-omics assisted identification of the key and species-specific regulatory components of drought-tolerant mechanisms in Gossypium stocksii.</title>
        <authorList>
            <person name="Yu D."/>
            <person name="Ke L."/>
            <person name="Zhang D."/>
            <person name="Wu Y."/>
            <person name="Sun Y."/>
            <person name="Mei J."/>
            <person name="Sun J."/>
            <person name="Sun Y."/>
        </authorList>
    </citation>
    <scope>NUCLEOTIDE SEQUENCE [LARGE SCALE GENOMIC DNA]</scope>
    <source>
        <strain evidence="2">cv. E1</strain>
        <tissue evidence="1">Leaf</tissue>
    </source>
</reference>
<accession>A0A9D4A8F8</accession>
<dbReference type="Proteomes" id="UP000828251">
    <property type="component" value="Unassembled WGS sequence"/>
</dbReference>
<comment type="caution">
    <text evidence="1">The sequence shown here is derived from an EMBL/GenBank/DDBJ whole genome shotgun (WGS) entry which is preliminary data.</text>
</comment>
<dbReference type="OrthoDB" id="994582at2759"/>
<evidence type="ECO:0000313" key="1">
    <source>
        <dbReference type="EMBL" id="KAH1098373.1"/>
    </source>
</evidence>
<gene>
    <name evidence="1" type="ORF">J1N35_015294</name>
</gene>
<sequence>MFKHDHRPMNGVAHLLAIEGLKNGEQRFMINRVTGYAEEAVEKDRRGVVLPE</sequence>